<dbReference type="OrthoDB" id="2908755at2"/>
<dbReference type="Pfam" id="PF09580">
    <property type="entry name" value="Spore_YhcN_YlaJ"/>
    <property type="match status" value="1"/>
</dbReference>
<evidence type="ECO:0000313" key="2">
    <source>
        <dbReference type="EMBL" id="KEK19379.1"/>
    </source>
</evidence>
<evidence type="ECO:0008006" key="4">
    <source>
        <dbReference type="Google" id="ProtNLM"/>
    </source>
</evidence>
<accession>A0A073JWJ2</accession>
<keyword evidence="3" id="KW-1185">Reference proteome</keyword>
<name>A0A073JWJ2_9BACI</name>
<organism evidence="2 3">
    <name type="scientific">Bacillus manliponensis</name>
    <dbReference type="NCBI Taxonomy" id="574376"/>
    <lineage>
        <taxon>Bacteria</taxon>
        <taxon>Bacillati</taxon>
        <taxon>Bacillota</taxon>
        <taxon>Bacilli</taxon>
        <taxon>Bacillales</taxon>
        <taxon>Bacillaceae</taxon>
        <taxon>Bacillus</taxon>
        <taxon>Bacillus cereus group</taxon>
    </lineage>
</organism>
<feature type="chain" id="PRO_5038857505" description="Spore cortex protein" evidence="1">
    <location>
        <begin position="20"/>
        <end position="208"/>
    </location>
</feature>
<dbReference type="PROSITE" id="PS51257">
    <property type="entry name" value="PROKAR_LIPOPROTEIN"/>
    <property type="match status" value="1"/>
</dbReference>
<keyword evidence="1" id="KW-0732">Signal</keyword>
<protein>
    <recommendedName>
        <fullName evidence="4">Spore cortex protein</fullName>
    </recommendedName>
</protein>
<dbReference type="eggNOG" id="ENOG5033IXM">
    <property type="taxonomic scope" value="Bacteria"/>
</dbReference>
<proteinExistence type="predicted"/>
<evidence type="ECO:0000313" key="3">
    <source>
        <dbReference type="Proteomes" id="UP000027822"/>
    </source>
</evidence>
<dbReference type="AlphaFoldDB" id="A0A073JWJ2"/>
<evidence type="ECO:0000256" key="1">
    <source>
        <dbReference type="SAM" id="SignalP"/>
    </source>
</evidence>
<dbReference type="Proteomes" id="UP000027822">
    <property type="component" value="Unassembled WGS sequence"/>
</dbReference>
<reference evidence="2 3" key="1">
    <citation type="submission" date="2014-06" db="EMBL/GenBank/DDBJ databases">
        <title>Draft genome sequence of Bacillus manliponensis JCM 15802 (MCCC 1A00708).</title>
        <authorList>
            <person name="Lai Q."/>
            <person name="Liu Y."/>
            <person name="Shao Z."/>
        </authorList>
    </citation>
    <scope>NUCLEOTIDE SEQUENCE [LARGE SCALE GENOMIC DNA]</scope>
    <source>
        <strain evidence="2 3">JCM 15802</strain>
    </source>
</reference>
<gene>
    <name evidence="2" type="ORF">BAMA_21525</name>
</gene>
<dbReference type="EMBL" id="JOTN01000007">
    <property type="protein sequence ID" value="KEK19379.1"/>
    <property type="molecule type" value="Genomic_DNA"/>
</dbReference>
<sequence>MNKKVKIIAASLLVTSALAACNPEPDDQAIDRNNAYNYERTSNYNGKDYVTRNGRHMDYVSYKDGAGYNYYGDRNYHGQVGNPYPTRNITMNNGYVNRDGKTAEEISNRVERMDNVERVSTVVYGDEVVIAVKTNKHTNEKALAEEVRKAAAPYAKNRSIYVTVKDDMFERVDEVNNRLRTGTVTNDFNDDITDMFRNVRDDFNDTFR</sequence>
<comment type="caution">
    <text evidence="2">The sequence shown here is derived from an EMBL/GenBank/DDBJ whole genome shotgun (WGS) entry which is preliminary data.</text>
</comment>
<dbReference type="RefSeq" id="WP_034638659.1">
    <property type="nucleotide sequence ID" value="NZ_CBCSJC010000005.1"/>
</dbReference>
<feature type="signal peptide" evidence="1">
    <location>
        <begin position="1"/>
        <end position="19"/>
    </location>
</feature>
<dbReference type="InterPro" id="IPR019076">
    <property type="entry name" value="Spore_lipoprot_YhcN/YlaJ-like"/>
</dbReference>